<sequence>MFKTILPVAVALWLALAAIGAWNVVAFAVAALAAVGLGTYLLARAVTEPGQR</sequence>
<gene>
    <name evidence="1" type="ORF">Rhow_007898</name>
</gene>
<dbReference type="RefSeq" id="WP_192582082.1">
    <property type="nucleotide sequence ID" value="NZ_BHYM01000079.1"/>
</dbReference>
<evidence type="ECO:0000313" key="1">
    <source>
        <dbReference type="EMBL" id="GCE43668.1"/>
    </source>
</evidence>
<reference evidence="1 2" key="1">
    <citation type="submission" date="2018-11" db="EMBL/GenBank/DDBJ databases">
        <title>Microbial catabolism of amino acid.</title>
        <authorList>
            <person name="Hibi M."/>
            <person name="Ogawa J."/>
        </authorList>
    </citation>
    <scope>NUCLEOTIDE SEQUENCE [LARGE SCALE GENOMIC DNA]</scope>
    <source>
        <strain evidence="1 2">C31-06</strain>
    </source>
</reference>
<accession>A0A402CJC4</accession>
<dbReference type="AlphaFoldDB" id="A0A402CJC4"/>
<keyword evidence="2" id="KW-1185">Reference proteome</keyword>
<comment type="caution">
    <text evidence="1">The sequence shown here is derived from an EMBL/GenBank/DDBJ whole genome shotgun (WGS) entry which is preliminary data.</text>
</comment>
<name>A0A402CJC4_RHOWR</name>
<dbReference type="Proteomes" id="UP000287519">
    <property type="component" value="Unassembled WGS sequence"/>
</dbReference>
<organism evidence="1 2">
    <name type="scientific">Rhodococcus wratislaviensis</name>
    <name type="common">Tsukamurella wratislaviensis</name>
    <dbReference type="NCBI Taxonomy" id="44752"/>
    <lineage>
        <taxon>Bacteria</taxon>
        <taxon>Bacillati</taxon>
        <taxon>Actinomycetota</taxon>
        <taxon>Actinomycetes</taxon>
        <taxon>Mycobacteriales</taxon>
        <taxon>Nocardiaceae</taxon>
        <taxon>Rhodococcus</taxon>
    </lineage>
</organism>
<evidence type="ECO:0000313" key="2">
    <source>
        <dbReference type="Proteomes" id="UP000287519"/>
    </source>
</evidence>
<protein>
    <submittedName>
        <fullName evidence="1">Uncharacterized protein</fullName>
    </submittedName>
</protein>
<proteinExistence type="predicted"/>
<dbReference type="EMBL" id="BHYM01000079">
    <property type="protein sequence ID" value="GCE43668.1"/>
    <property type="molecule type" value="Genomic_DNA"/>
</dbReference>